<dbReference type="InterPro" id="IPR050300">
    <property type="entry name" value="GDXG_lipolytic_enzyme"/>
</dbReference>
<dbReference type="EMBL" id="CP117811">
    <property type="protein sequence ID" value="WDE97360.1"/>
    <property type="molecule type" value="Genomic_DNA"/>
</dbReference>
<name>A0ABY7VVX0_9BACT</name>
<dbReference type="PANTHER" id="PTHR48081">
    <property type="entry name" value="AB HYDROLASE SUPERFAMILY PROTEIN C4A8.06C"/>
    <property type="match status" value="1"/>
</dbReference>
<proteinExistence type="predicted"/>
<reference evidence="3 4" key="1">
    <citation type="submission" date="2023-02" db="EMBL/GenBank/DDBJ databases">
        <title>Genome sequence of Lentisphaera profundi SAORIC-696.</title>
        <authorList>
            <person name="Kim e."/>
            <person name="Cho J.-C."/>
            <person name="Choi A."/>
            <person name="Kang I."/>
        </authorList>
    </citation>
    <scope>NUCLEOTIDE SEQUENCE [LARGE SCALE GENOMIC DNA]</scope>
    <source>
        <strain evidence="3 4">SAORIC-696</strain>
    </source>
</reference>
<organism evidence="3 4">
    <name type="scientific">Lentisphaera profundi</name>
    <dbReference type="NCBI Taxonomy" id="1658616"/>
    <lineage>
        <taxon>Bacteria</taxon>
        <taxon>Pseudomonadati</taxon>
        <taxon>Lentisphaerota</taxon>
        <taxon>Lentisphaeria</taxon>
        <taxon>Lentisphaerales</taxon>
        <taxon>Lentisphaeraceae</taxon>
        <taxon>Lentisphaera</taxon>
    </lineage>
</organism>
<evidence type="ECO:0000256" key="1">
    <source>
        <dbReference type="ARBA" id="ARBA00022801"/>
    </source>
</evidence>
<keyword evidence="1 3" id="KW-0378">Hydrolase</keyword>
<gene>
    <name evidence="3" type="ORF">PQO03_05265</name>
</gene>
<dbReference type="PANTHER" id="PTHR48081:SF13">
    <property type="entry name" value="ALPHA_BETA HYDROLASE"/>
    <property type="match status" value="1"/>
</dbReference>
<feature type="domain" description="BD-FAE-like" evidence="2">
    <location>
        <begin position="37"/>
        <end position="233"/>
    </location>
</feature>
<accession>A0ABY7VVX0</accession>
<evidence type="ECO:0000259" key="2">
    <source>
        <dbReference type="Pfam" id="PF20434"/>
    </source>
</evidence>
<dbReference type="Proteomes" id="UP001214250">
    <property type="component" value="Chromosome 1"/>
</dbReference>
<protein>
    <submittedName>
        <fullName evidence="3">Alpha/beta hydrolase</fullName>
    </submittedName>
</protein>
<sequence>MQFYQRPEILLEIPDNVEFINDLSYTDSDLHSRQNLHLLKPKNITKKLPLIIYIHGGAWLHGDKDLQIPHLIPYVASGDFIAVALNYRFSQQAPWPAQIDDCKTALSYLLKNSDKYGIDTEKVAIWGSSSGAHLSLHLVNDPRVHANVAYCAPSHFRPLLEVMKAEEHHLKSHGAADSPVIQLIGCNPLENPQKLLAASPFEYISQDSCPTLLAHGTEDEAVPYGQSLAIKEKADSLGIDFNLITLNGYKHKFSHPDLDEAVKNFFYYHLHGQGESSQDFKIN</sequence>
<evidence type="ECO:0000313" key="3">
    <source>
        <dbReference type="EMBL" id="WDE97360.1"/>
    </source>
</evidence>
<dbReference type="GO" id="GO:0016787">
    <property type="term" value="F:hydrolase activity"/>
    <property type="evidence" value="ECO:0007669"/>
    <property type="project" value="UniProtKB-KW"/>
</dbReference>
<dbReference type="SUPFAM" id="SSF53474">
    <property type="entry name" value="alpha/beta-Hydrolases"/>
    <property type="match status" value="1"/>
</dbReference>
<dbReference type="InterPro" id="IPR049492">
    <property type="entry name" value="BD-FAE-like_dom"/>
</dbReference>
<evidence type="ECO:0000313" key="4">
    <source>
        <dbReference type="Proteomes" id="UP001214250"/>
    </source>
</evidence>
<dbReference type="RefSeq" id="WP_274151694.1">
    <property type="nucleotide sequence ID" value="NZ_CP117811.1"/>
</dbReference>
<dbReference type="Pfam" id="PF20434">
    <property type="entry name" value="BD-FAE"/>
    <property type="match status" value="1"/>
</dbReference>
<dbReference type="Gene3D" id="3.40.50.1820">
    <property type="entry name" value="alpha/beta hydrolase"/>
    <property type="match status" value="1"/>
</dbReference>
<dbReference type="InterPro" id="IPR029058">
    <property type="entry name" value="AB_hydrolase_fold"/>
</dbReference>
<keyword evidence="4" id="KW-1185">Reference proteome</keyword>